<keyword evidence="2" id="KW-1185">Reference proteome</keyword>
<organism evidence="1 2">
    <name type="scientific">Irpex rosettiformis</name>
    <dbReference type="NCBI Taxonomy" id="378272"/>
    <lineage>
        <taxon>Eukaryota</taxon>
        <taxon>Fungi</taxon>
        <taxon>Dikarya</taxon>
        <taxon>Basidiomycota</taxon>
        <taxon>Agaricomycotina</taxon>
        <taxon>Agaricomycetes</taxon>
        <taxon>Polyporales</taxon>
        <taxon>Irpicaceae</taxon>
        <taxon>Irpex</taxon>
    </lineage>
</organism>
<comment type="caution">
    <text evidence="1">The sequence shown here is derived from an EMBL/GenBank/DDBJ whole genome shotgun (WGS) entry which is preliminary data.</text>
</comment>
<reference evidence="1" key="1">
    <citation type="journal article" date="2021" name="Environ. Microbiol.">
        <title>Gene family expansions and transcriptome signatures uncover fungal adaptations to wood decay.</title>
        <authorList>
            <person name="Hage H."/>
            <person name="Miyauchi S."/>
            <person name="Viragh M."/>
            <person name="Drula E."/>
            <person name="Min B."/>
            <person name="Chaduli D."/>
            <person name="Navarro D."/>
            <person name="Favel A."/>
            <person name="Norest M."/>
            <person name="Lesage-Meessen L."/>
            <person name="Balint B."/>
            <person name="Merenyi Z."/>
            <person name="de Eugenio L."/>
            <person name="Morin E."/>
            <person name="Martinez A.T."/>
            <person name="Baldrian P."/>
            <person name="Stursova M."/>
            <person name="Martinez M.J."/>
            <person name="Novotny C."/>
            <person name="Magnuson J.K."/>
            <person name="Spatafora J.W."/>
            <person name="Maurice S."/>
            <person name="Pangilinan J."/>
            <person name="Andreopoulos W."/>
            <person name="LaButti K."/>
            <person name="Hundley H."/>
            <person name="Na H."/>
            <person name="Kuo A."/>
            <person name="Barry K."/>
            <person name="Lipzen A."/>
            <person name="Henrissat B."/>
            <person name="Riley R."/>
            <person name="Ahrendt S."/>
            <person name="Nagy L.G."/>
            <person name="Grigoriev I.V."/>
            <person name="Martin F."/>
            <person name="Rosso M.N."/>
        </authorList>
    </citation>
    <scope>NUCLEOTIDE SEQUENCE</scope>
    <source>
        <strain evidence="1">CBS 384.51</strain>
    </source>
</reference>
<proteinExistence type="predicted"/>
<evidence type="ECO:0000313" key="1">
    <source>
        <dbReference type="EMBL" id="KAI0083771.1"/>
    </source>
</evidence>
<sequence length="558" mass="61864">MAEEDTDGAAESESKDGYGDDEGESIDDKTKSDMSDSVELANEDDQAFIDDRAEEDLSTYEENVGDPHNDELSEEIPLDTALMRSKKGKSNTDDIMSLPTTPKQSKTKLTMDTSDQEQNIALRSSKGKGKVIVKHLDAKISMPAVVPQSSVMDSHDDPFVDSGHNPFLDEASKDAYKNVDKSSALSEKPSPKKKTKVDSGAGDHNTTQDTPVTRISRKLKASDIQSEAYAFKQSVITATSSSSAMPRTSLPDAVSNVDDPDHRKYMCKTMVDTYTGILAPPVLSIAKTINLCYNQDTDFMISFRNTMKFIGIRPQNPLFMRLRSITTQSTFGHFLYNLARADCFEFDCTVTNNDRGYPNVVYKCLHNLSGLKEFNPDNAVGFVMFGTVVESILEESFVRPQRSRDDKLLYQCHIVIRPLTMELQRCVTALANMWDQESIGVNIRGGGITFGTKPSPTPYPSDGQFRSISRSPNKRRHPSRDSSEEPDFRLPSRSIGGKPVAIYSGNPTKRQDEVKSMIASGMVWTSARVPVYDLTEALKQDDPPSCNQETLIGASEWL</sequence>
<dbReference type="Proteomes" id="UP001055072">
    <property type="component" value="Unassembled WGS sequence"/>
</dbReference>
<dbReference type="EMBL" id="MU274954">
    <property type="protein sequence ID" value="KAI0083771.1"/>
    <property type="molecule type" value="Genomic_DNA"/>
</dbReference>
<accession>A0ACB8TP85</accession>
<gene>
    <name evidence="1" type="ORF">BDY19DRAFT_998328</name>
</gene>
<protein>
    <submittedName>
        <fullName evidence="1">Uncharacterized protein</fullName>
    </submittedName>
</protein>
<name>A0ACB8TP85_9APHY</name>
<evidence type="ECO:0000313" key="2">
    <source>
        <dbReference type="Proteomes" id="UP001055072"/>
    </source>
</evidence>